<dbReference type="AlphaFoldDB" id="A0AAE1SC39"/>
<evidence type="ECO:0000256" key="1">
    <source>
        <dbReference type="SAM" id="MobiDB-lite"/>
    </source>
</evidence>
<feature type="region of interest" description="Disordered" evidence="1">
    <location>
        <begin position="75"/>
        <end position="106"/>
    </location>
</feature>
<gene>
    <name evidence="2" type="ORF">RND71_014632</name>
</gene>
<comment type="caution">
    <text evidence="2">The sequence shown here is derived from an EMBL/GenBank/DDBJ whole genome shotgun (WGS) entry which is preliminary data.</text>
</comment>
<dbReference type="EMBL" id="JAVYJV010000007">
    <property type="protein sequence ID" value="KAK4366752.1"/>
    <property type="molecule type" value="Genomic_DNA"/>
</dbReference>
<protein>
    <submittedName>
        <fullName evidence="2">Uncharacterized protein</fullName>
    </submittedName>
</protein>
<evidence type="ECO:0000313" key="3">
    <source>
        <dbReference type="Proteomes" id="UP001291623"/>
    </source>
</evidence>
<feature type="compositionally biased region" description="Polar residues" evidence="1">
    <location>
        <begin position="75"/>
        <end position="85"/>
    </location>
</feature>
<keyword evidence="3" id="KW-1185">Reference proteome</keyword>
<organism evidence="2 3">
    <name type="scientific">Anisodus tanguticus</name>
    <dbReference type="NCBI Taxonomy" id="243964"/>
    <lineage>
        <taxon>Eukaryota</taxon>
        <taxon>Viridiplantae</taxon>
        <taxon>Streptophyta</taxon>
        <taxon>Embryophyta</taxon>
        <taxon>Tracheophyta</taxon>
        <taxon>Spermatophyta</taxon>
        <taxon>Magnoliopsida</taxon>
        <taxon>eudicotyledons</taxon>
        <taxon>Gunneridae</taxon>
        <taxon>Pentapetalae</taxon>
        <taxon>asterids</taxon>
        <taxon>lamiids</taxon>
        <taxon>Solanales</taxon>
        <taxon>Solanaceae</taxon>
        <taxon>Solanoideae</taxon>
        <taxon>Hyoscyameae</taxon>
        <taxon>Anisodus</taxon>
    </lineage>
</organism>
<accession>A0AAE1SC39</accession>
<evidence type="ECO:0000313" key="2">
    <source>
        <dbReference type="EMBL" id="KAK4366752.1"/>
    </source>
</evidence>
<sequence length="222" mass="25117">MTQRRRSSEATMVTPASEIQQRLGTFGSFLPHHFQLILEELKGIEGGESVPHPVAKRIELRKEDIHGPRQLQFSEIGTSTHSSPASIGLKEDPVTDNRIKSEDETEELNLEDEVKSVEEKPPHLNWSSKVLWINNGARKKSGHWAIVNCLLFRDANGQHFVGLYDDRSIINGLIPDTMVGPLNNECCMVNLAMITFCEIWFTPHWSIASVKNYQLVDRGSWS</sequence>
<reference evidence="2" key="1">
    <citation type="submission" date="2023-12" db="EMBL/GenBank/DDBJ databases">
        <title>Genome assembly of Anisodus tanguticus.</title>
        <authorList>
            <person name="Wang Y.-J."/>
        </authorList>
    </citation>
    <scope>NUCLEOTIDE SEQUENCE</scope>
    <source>
        <strain evidence="2">KB-2021</strain>
        <tissue evidence="2">Leaf</tissue>
    </source>
</reference>
<dbReference type="Proteomes" id="UP001291623">
    <property type="component" value="Unassembled WGS sequence"/>
</dbReference>
<feature type="compositionally biased region" description="Basic and acidic residues" evidence="1">
    <location>
        <begin position="89"/>
        <end position="102"/>
    </location>
</feature>
<name>A0AAE1SC39_9SOLA</name>
<proteinExistence type="predicted"/>